<evidence type="ECO:0000313" key="8">
    <source>
        <dbReference type="Proteomes" id="UP000295260"/>
    </source>
</evidence>
<dbReference type="InterPro" id="IPR014755">
    <property type="entry name" value="Cu-Rt/internalin_Ig-like"/>
</dbReference>
<evidence type="ECO:0000256" key="1">
    <source>
        <dbReference type="ARBA" id="ARBA00009432"/>
    </source>
</evidence>
<dbReference type="Gene3D" id="3.80.10.10">
    <property type="entry name" value="Ribonuclease Inhibitor"/>
    <property type="match status" value="1"/>
</dbReference>
<protein>
    <submittedName>
        <fullName evidence="7">Putative secreted protein (Por secretion system target)</fullName>
    </submittedName>
</protein>
<dbReference type="InterPro" id="IPR032675">
    <property type="entry name" value="LRR_dom_sf"/>
</dbReference>
<evidence type="ECO:0000313" key="7">
    <source>
        <dbReference type="EMBL" id="TDP60723.1"/>
    </source>
</evidence>
<dbReference type="Proteomes" id="UP000295260">
    <property type="component" value="Unassembled WGS sequence"/>
</dbReference>
<feature type="chain" id="PRO_5020627398" evidence="5">
    <location>
        <begin position="21"/>
        <end position="1251"/>
    </location>
</feature>
<gene>
    <name evidence="7" type="ORF">BC748_0321</name>
</gene>
<dbReference type="RefSeq" id="WP_133531693.1">
    <property type="nucleotide sequence ID" value="NZ_SNXR01000011.1"/>
</dbReference>
<dbReference type="NCBIfam" id="TIGR04183">
    <property type="entry name" value="Por_Secre_tail"/>
    <property type="match status" value="1"/>
</dbReference>
<keyword evidence="4" id="KW-0677">Repeat</keyword>
<keyword evidence="3 5" id="KW-0732">Signal</keyword>
<dbReference type="SUPFAM" id="SSF52058">
    <property type="entry name" value="L domain-like"/>
    <property type="match status" value="1"/>
</dbReference>
<evidence type="ECO:0000259" key="6">
    <source>
        <dbReference type="Pfam" id="PF18962"/>
    </source>
</evidence>
<dbReference type="PANTHER" id="PTHR46652">
    <property type="entry name" value="LEUCINE-RICH REPEAT AND IQ DOMAIN-CONTAINING PROTEIN 1-RELATED"/>
    <property type="match status" value="1"/>
</dbReference>
<dbReference type="Gene3D" id="2.60.40.1220">
    <property type="match status" value="2"/>
</dbReference>
<comment type="similarity">
    <text evidence="1">Belongs to the internalin family.</text>
</comment>
<organism evidence="7 8">
    <name type="scientific">Flavobacterium dankookense</name>
    <dbReference type="NCBI Taxonomy" id="706186"/>
    <lineage>
        <taxon>Bacteria</taxon>
        <taxon>Pseudomonadati</taxon>
        <taxon>Bacteroidota</taxon>
        <taxon>Flavobacteriia</taxon>
        <taxon>Flavobacteriales</taxon>
        <taxon>Flavobacteriaceae</taxon>
        <taxon>Flavobacterium</taxon>
    </lineage>
</organism>
<evidence type="ECO:0000256" key="3">
    <source>
        <dbReference type="ARBA" id="ARBA00022729"/>
    </source>
</evidence>
<evidence type="ECO:0000256" key="4">
    <source>
        <dbReference type="ARBA" id="ARBA00022737"/>
    </source>
</evidence>
<feature type="domain" description="Secretion system C-terminal sorting" evidence="6">
    <location>
        <begin position="1177"/>
        <end position="1245"/>
    </location>
</feature>
<evidence type="ECO:0000256" key="2">
    <source>
        <dbReference type="ARBA" id="ARBA00022614"/>
    </source>
</evidence>
<dbReference type="Pfam" id="PF18962">
    <property type="entry name" value="Por_Secre_tail"/>
    <property type="match status" value="1"/>
</dbReference>
<dbReference type="InterPro" id="IPR050836">
    <property type="entry name" value="SDS22/Internalin_LRR"/>
</dbReference>
<dbReference type="OrthoDB" id="1286805at2"/>
<reference evidence="7 8" key="1">
    <citation type="submission" date="2019-03" db="EMBL/GenBank/DDBJ databases">
        <title>Genomic Encyclopedia of Archaeal and Bacterial Type Strains, Phase II (KMG-II): from individual species to whole genera.</title>
        <authorList>
            <person name="Goeker M."/>
        </authorList>
    </citation>
    <scope>NUCLEOTIDE SEQUENCE [LARGE SCALE GENOMIC DNA]</scope>
    <source>
        <strain evidence="7 8">DSM 25687</strain>
    </source>
</reference>
<sequence length="1251" mass="134900">MKKKLLFYLIFIMGIQSSMGQFTAIPDVNFEQALIDLTLDDVIDQQVLTASIDNITSLSVSFRNISDLSGIQDFIGLQVLDCSNNTISVLNLSGMSSLQTLYSDGNQINQINLSGLSSLENLRVSNNQLTTINLTNLLSLKRLECENNFITSLDASSLSNLEYLVCVNNNLTSLNISGLSNLTVLSCAINQLTTLDVSSLSSIQLLICSINQLSALDLSGLSTLNQLQCGDNAFSVLDVRGLSNLSVLLTTNSPLLTCILVDDITLATSNSNWYKDATASYTIDCSCPTIITPTFAEIAPICTSGSLSPLPTTSLNGIIGTWSPAFNNTQTTTYTFTPNTGQCASTITKEIIINLITNQINISTGIDTDNYFFPQFNVDINWLLVNDPVGFGGYALGIETLLAPSEATPVVATNARWINNSGALQGGAPPGLCVYEKTITVVSGFDNLNINFSIAHDNNLVSLEIIRPDLSIININPPLTPYYLSQPINNDFTNPMVGDWKIRVVTKIAFTPVYTETGAFLLSGFATLSSAFLVTPTFTDIGSICSSDVLPPLPSTSINGITGTWSPALDNTQTTTYTFTPNAGQCATEYAMTIVVNTATTWYADTDNDTFGDINNSVLSCDQPFGYVSNNTDCDDNNILAYQLFPFYVDADADGFGGAILEMKCSEDSAIPPPGYATDFNDCDDNNPAINEQFTFYPDNDGDGFGDLVSVRVCSVDEFTAPTGFSINNDDCDDSNAAINTRYLFYPDNDGDGYGNFFQVMVCAVNATTPPTGYVTNGIDCDDNDPTITPLPLFNQVAPICAGATLAPLPTTALNGIIGFWSPALDNTQTTTYTFFPNSFLCATTATMTIVVTPCGPTTPINPALCGTTLTNIGSIINAVGVGSGANYLFEVTDVGSSPVAPIVQTYVTGGSPNFSLTSLPSFHYATTYSVRVKIFIGGAWSNAFSAPCLISTPNVVLPTGQAQVNPSQCGATLTSLSTLIATTSLPRVQCYRFKVTDLTTGQVQTITRSLHWFSLTMLTNFNYGTTYSVEVAVSTDCVNFSPFGNSCNVTTPAVPRLTTYCGIVVPTKTTAIATLSLPQVNMYHFEVTRLDSSGNPLGTPKDIFKNAPQNYFALNDLQALPYNIYAPNTNYSVRIRVMSAGTWSPFGLLPCVITSPNIARMMEEEKATELFEVMAYPNPFNNHFEISLQSTDRNNVSIKVYDMVGRLIEDKNVNANEVSTIEFGTNYPTGVYNVIVSQSNNQRSFRIIKR</sequence>
<dbReference type="InterPro" id="IPR026444">
    <property type="entry name" value="Secre_tail"/>
</dbReference>
<dbReference type="PANTHER" id="PTHR46652:SF3">
    <property type="entry name" value="LEUCINE-RICH REPEAT-CONTAINING PROTEIN 9"/>
    <property type="match status" value="1"/>
</dbReference>
<name>A0A4R6QFK1_9FLAO</name>
<feature type="signal peptide" evidence="5">
    <location>
        <begin position="1"/>
        <end position="20"/>
    </location>
</feature>
<evidence type="ECO:0000256" key="5">
    <source>
        <dbReference type="SAM" id="SignalP"/>
    </source>
</evidence>
<comment type="caution">
    <text evidence="7">The sequence shown here is derived from an EMBL/GenBank/DDBJ whole genome shotgun (WGS) entry which is preliminary data.</text>
</comment>
<dbReference type="AlphaFoldDB" id="A0A4R6QFK1"/>
<accession>A0A4R6QFK1</accession>
<keyword evidence="2" id="KW-0433">Leucine-rich repeat</keyword>
<proteinExistence type="inferred from homology"/>
<dbReference type="EMBL" id="SNXR01000011">
    <property type="protein sequence ID" value="TDP60723.1"/>
    <property type="molecule type" value="Genomic_DNA"/>
</dbReference>
<dbReference type="PROSITE" id="PS51450">
    <property type="entry name" value="LRR"/>
    <property type="match status" value="1"/>
</dbReference>
<keyword evidence="8" id="KW-1185">Reference proteome</keyword>
<dbReference type="InterPro" id="IPR001611">
    <property type="entry name" value="Leu-rich_rpt"/>
</dbReference>